<gene>
    <name evidence="1" type="ORF">HCB27_14220</name>
    <name evidence="2" type="ORF">HCB27_14275</name>
</gene>
<name>A0A7X0Z897_9LIST</name>
<accession>A0A7X0Z897</accession>
<protein>
    <recommendedName>
        <fullName evidence="4">LXG domain-containing protein</fullName>
    </recommendedName>
</protein>
<evidence type="ECO:0000313" key="1">
    <source>
        <dbReference type="EMBL" id="MBC2177784.1"/>
    </source>
</evidence>
<organism evidence="2 3">
    <name type="scientific">Listeria booriae</name>
    <dbReference type="NCBI Taxonomy" id="1552123"/>
    <lineage>
        <taxon>Bacteria</taxon>
        <taxon>Bacillati</taxon>
        <taxon>Bacillota</taxon>
        <taxon>Bacilli</taxon>
        <taxon>Bacillales</taxon>
        <taxon>Listeriaceae</taxon>
        <taxon>Listeria</taxon>
    </lineage>
</organism>
<dbReference type="AlphaFoldDB" id="A0A7X0Z897"/>
<dbReference type="EMBL" id="JAARYD010000007">
    <property type="protein sequence ID" value="MBC2177795.1"/>
    <property type="molecule type" value="Genomic_DNA"/>
</dbReference>
<dbReference type="Proteomes" id="UP000541735">
    <property type="component" value="Unassembled WGS sequence"/>
</dbReference>
<comment type="caution">
    <text evidence="2">The sequence shown here is derived from an EMBL/GenBank/DDBJ whole genome shotgun (WGS) entry which is preliminary data.</text>
</comment>
<proteinExistence type="predicted"/>
<sequence length="98" mass="11025">MTYKIGYDIVIDDENCNDVGKEFTTIATSFENKLKNYLDSLDRVLEGAVKAGAVSNNLKDFQTEANTLSELLEDINEEITDTIKTFVSDMDKADNDLY</sequence>
<evidence type="ECO:0000313" key="3">
    <source>
        <dbReference type="Proteomes" id="UP000541735"/>
    </source>
</evidence>
<reference evidence="2 3" key="1">
    <citation type="submission" date="2020-03" db="EMBL/GenBank/DDBJ databases">
        <title>Soil Listeria distribution.</title>
        <authorList>
            <person name="Liao J."/>
            <person name="Wiedmann M."/>
        </authorList>
    </citation>
    <scope>NUCLEOTIDE SEQUENCE [LARGE SCALE GENOMIC DNA]</scope>
    <source>
        <strain evidence="2 3">FSL L7-0259</strain>
    </source>
</reference>
<dbReference type="RefSeq" id="WP_185549340.1">
    <property type="nucleotide sequence ID" value="NZ_JAARYD010000007.1"/>
</dbReference>
<evidence type="ECO:0000313" key="2">
    <source>
        <dbReference type="EMBL" id="MBC2177795.1"/>
    </source>
</evidence>
<dbReference type="EMBL" id="JAARYD010000007">
    <property type="protein sequence ID" value="MBC2177784.1"/>
    <property type="molecule type" value="Genomic_DNA"/>
</dbReference>
<evidence type="ECO:0008006" key="4">
    <source>
        <dbReference type="Google" id="ProtNLM"/>
    </source>
</evidence>